<keyword evidence="5" id="KW-1185">Reference proteome</keyword>
<accession>A0A090RRS7</accession>
<dbReference type="AlphaFoldDB" id="A0A090RRS7"/>
<feature type="domain" description="GHMP kinase C-terminal" evidence="3">
    <location>
        <begin position="15"/>
        <end position="61"/>
    </location>
</feature>
<reference evidence="4 5" key="1">
    <citation type="submission" date="2014-09" db="EMBL/GenBank/DDBJ databases">
        <title>Vibrio maritimus JCM 19235. (C45) whole genome shotgun sequence.</title>
        <authorList>
            <person name="Sawabe T."/>
            <person name="Meirelles P."/>
            <person name="Nakanishi M."/>
            <person name="Sayaka M."/>
            <person name="Hattori M."/>
            <person name="Ohkuma M."/>
        </authorList>
    </citation>
    <scope>NUCLEOTIDE SEQUENCE [LARGE SCALE GENOMIC DNA]</scope>
    <source>
        <strain evidence="5">JCM19235</strain>
    </source>
</reference>
<evidence type="ECO:0000313" key="4">
    <source>
        <dbReference type="EMBL" id="GAL17961.1"/>
    </source>
</evidence>
<keyword evidence="1" id="KW-0547">Nucleotide-binding</keyword>
<protein>
    <submittedName>
        <fullName evidence="4">Galactokinase</fullName>
        <ecNumber evidence="4">2.7.1.6</ecNumber>
    </submittedName>
</protein>
<dbReference type="GO" id="GO:0005829">
    <property type="term" value="C:cytosol"/>
    <property type="evidence" value="ECO:0007669"/>
    <property type="project" value="TreeGrafter"/>
</dbReference>
<keyword evidence="4" id="KW-0808">Transferase</keyword>
<proteinExistence type="predicted"/>
<evidence type="ECO:0000256" key="1">
    <source>
        <dbReference type="ARBA" id="ARBA00022741"/>
    </source>
</evidence>
<dbReference type="PANTHER" id="PTHR10457">
    <property type="entry name" value="MEVALONATE KINASE/GALACTOKINASE"/>
    <property type="match status" value="1"/>
</dbReference>
<keyword evidence="4" id="KW-0418">Kinase</keyword>
<reference evidence="4 5" key="2">
    <citation type="submission" date="2014-09" db="EMBL/GenBank/DDBJ databases">
        <authorList>
            <consortium name="NBRP consortium"/>
            <person name="Sawabe T."/>
            <person name="Meirelles P."/>
            <person name="Nakanishi M."/>
            <person name="Sayaka M."/>
            <person name="Hattori M."/>
            <person name="Ohkuma M."/>
        </authorList>
    </citation>
    <scope>NUCLEOTIDE SEQUENCE [LARGE SCALE GENOMIC DNA]</scope>
    <source>
        <strain evidence="5">JCM19235</strain>
    </source>
</reference>
<dbReference type="SUPFAM" id="SSF55060">
    <property type="entry name" value="GHMP Kinase, C-terminal domain"/>
    <property type="match status" value="1"/>
</dbReference>
<gene>
    <name evidence="4" type="ORF">JCM19235_6514</name>
</gene>
<dbReference type="STRING" id="990268.JCM19235_6514"/>
<keyword evidence="2" id="KW-0067">ATP-binding</keyword>
<dbReference type="Pfam" id="PF08544">
    <property type="entry name" value="GHMP_kinases_C"/>
    <property type="match status" value="1"/>
</dbReference>
<name>A0A090RRS7_9VIBR</name>
<dbReference type="GO" id="GO:0006012">
    <property type="term" value="P:galactose metabolic process"/>
    <property type="evidence" value="ECO:0007669"/>
    <property type="project" value="TreeGrafter"/>
</dbReference>
<dbReference type="InterPro" id="IPR036554">
    <property type="entry name" value="GHMP_kinase_C_sf"/>
</dbReference>
<sequence>MRDDFEITVTEIDTLVDIVKSAIGENGGVRMTGGGFGGCVVALVPPSLVPVIEQAVNKNYQAATGLKESIYVCQAQSGAGLAEALK</sequence>
<dbReference type="EC" id="2.7.1.6" evidence="4"/>
<dbReference type="Proteomes" id="UP000029228">
    <property type="component" value="Unassembled WGS sequence"/>
</dbReference>
<dbReference type="EMBL" id="BBMR01000002">
    <property type="protein sequence ID" value="GAL17961.1"/>
    <property type="molecule type" value="Genomic_DNA"/>
</dbReference>
<organism evidence="4 5">
    <name type="scientific">Vibrio maritimus</name>
    <dbReference type="NCBI Taxonomy" id="990268"/>
    <lineage>
        <taxon>Bacteria</taxon>
        <taxon>Pseudomonadati</taxon>
        <taxon>Pseudomonadota</taxon>
        <taxon>Gammaproteobacteria</taxon>
        <taxon>Vibrionales</taxon>
        <taxon>Vibrionaceae</taxon>
        <taxon>Vibrio</taxon>
    </lineage>
</organism>
<dbReference type="GO" id="GO:0004335">
    <property type="term" value="F:galactokinase activity"/>
    <property type="evidence" value="ECO:0007669"/>
    <property type="project" value="UniProtKB-EC"/>
</dbReference>
<dbReference type="PANTHER" id="PTHR10457:SF7">
    <property type="entry name" value="GALACTOKINASE-RELATED"/>
    <property type="match status" value="1"/>
</dbReference>
<dbReference type="Gene3D" id="3.30.70.890">
    <property type="entry name" value="GHMP kinase, C-terminal domain"/>
    <property type="match status" value="1"/>
</dbReference>
<dbReference type="InterPro" id="IPR013750">
    <property type="entry name" value="GHMP_kinase_C_dom"/>
</dbReference>
<comment type="caution">
    <text evidence="4">The sequence shown here is derived from an EMBL/GenBank/DDBJ whole genome shotgun (WGS) entry which is preliminary data.</text>
</comment>
<evidence type="ECO:0000313" key="5">
    <source>
        <dbReference type="Proteomes" id="UP000029228"/>
    </source>
</evidence>
<evidence type="ECO:0000256" key="2">
    <source>
        <dbReference type="ARBA" id="ARBA00022840"/>
    </source>
</evidence>
<dbReference type="GO" id="GO:0005524">
    <property type="term" value="F:ATP binding"/>
    <property type="evidence" value="ECO:0007669"/>
    <property type="project" value="UniProtKB-KW"/>
</dbReference>
<evidence type="ECO:0000259" key="3">
    <source>
        <dbReference type="Pfam" id="PF08544"/>
    </source>
</evidence>